<proteinExistence type="predicted"/>
<reference evidence="2" key="1">
    <citation type="submission" date="2022-10" db="EMBL/GenBank/DDBJ databases">
        <title>Culturing micro-colonial fungi from biological soil crusts in the Mojave desert and describing Neophaeococcomyces mojavensis, and introducing the new genera and species Taxawa tesnikishii.</title>
        <authorList>
            <person name="Kurbessoian T."/>
            <person name="Stajich J.E."/>
        </authorList>
    </citation>
    <scope>NUCLEOTIDE SEQUENCE</scope>
    <source>
        <strain evidence="2">TK_41</strain>
    </source>
</reference>
<feature type="region of interest" description="Disordered" evidence="1">
    <location>
        <begin position="94"/>
        <end position="139"/>
    </location>
</feature>
<evidence type="ECO:0000256" key="1">
    <source>
        <dbReference type="SAM" id="MobiDB-lite"/>
    </source>
</evidence>
<name>A0AA38X420_9EURO</name>
<organism evidence="2 3">
    <name type="scientific">Cladophialophora chaetospira</name>
    <dbReference type="NCBI Taxonomy" id="386627"/>
    <lineage>
        <taxon>Eukaryota</taxon>
        <taxon>Fungi</taxon>
        <taxon>Dikarya</taxon>
        <taxon>Ascomycota</taxon>
        <taxon>Pezizomycotina</taxon>
        <taxon>Eurotiomycetes</taxon>
        <taxon>Chaetothyriomycetidae</taxon>
        <taxon>Chaetothyriales</taxon>
        <taxon>Herpotrichiellaceae</taxon>
        <taxon>Cladophialophora</taxon>
    </lineage>
</organism>
<dbReference type="AlphaFoldDB" id="A0AA38X420"/>
<keyword evidence="3" id="KW-1185">Reference proteome</keyword>
<protein>
    <submittedName>
        <fullName evidence="2">Uncharacterized protein</fullName>
    </submittedName>
</protein>
<dbReference type="EMBL" id="JAPDRK010000014">
    <property type="protein sequence ID" value="KAJ9606452.1"/>
    <property type="molecule type" value="Genomic_DNA"/>
</dbReference>
<feature type="compositionally biased region" description="Basic and acidic residues" evidence="1">
    <location>
        <begin position="128"/>
        <end position="139"/>
    </location>
</feature>
<gene>
    <name evidence="2" type="ORF">H2200_009413</name>
</gene>
<dbReference type="Proteomes" id="UP001172673">
    <property type="component" value="Unassembled WGS sequence"/>
</dbReference>
<evidence type="ECO:0000313" key="2">
    <source>
        <dbReference type="EMBL" id="KAJ9606452.1"/>
    </source>
</evidence>
<evidence type="ECO:0000313" key="3">
    <source>
        <dbReference type="Proteomes" id="UP001172673"/>
    </source>
</evidence>
<accession>A0AA38X420</accession>
<comment type="caution">
    <text evidence="2">The sequence shown here is derived from an EMBL/GenBank/DDBJ whole genome shotgun (WGS) entry which is preliminary data.</text>
</comment>
<sequence length="155" mass="17285">MENSVIRTSSEVGQRVQLNREVKVRDDEPVKVRNEREAIPRDECQPGAKTIKPFLGSVIDRLVSSVSRANTTSAKPEKEETDEANRITALEAFMDANTDEGVREDADVPSPMLSTRERDTPPKAADALPHRYPGERIERLKDDGTIVDDWGKSIA</sequence>